<feature type="region of interest" description="Disordered" evidence="1">
    <location>
        <begin position="146"/>
        <end position="173"/>
    </location>
</feature>
<dbReference type="RefSeq" id="WP_225978930.1">
    <property type="nucleotide sequence ID" value="NZ_CP028290.1"/>
</dbReference>
<evidence type="ECO:0000313" key="2">
    <source>
        <dbReference type="EMBL" id="SDO93976.1"/>
    </source>
</evidence>
<dbReference type="AlphaFoldDB" id="A0A1H0NN21"/>
<dbReference type="Proteomes" id="UP000199317">
    <property type="component" value="Unassembled WGS sequence"/>
</dbReference>
<accession>A0A1H0NN21</accession>
<keyword evidence="3" id="KW-1185">Reference proteome</keyword>
<sequence length="173" mass="18915">MPNEDGLIQKTIHKKQNVSSSTFRFLGRVVDLQLFLAGNTKNWACCSADSNLLHVALIERVLDLIDDVANTSGLARDTDIRTHYLQKAVLGQLPQLTESLGQMRAHGALVLARGEVAPEERARIEALSDRVRKYYGDARKALELAAGVSLPPRRGKGPRRGAGRGPGRVQPGR</sequence>
<name>A0A1H0NN21_9BURK</name>
<protein>
    <submittedName>
        <fullName evidence="2">Uncharacterized protein</fullName>
    </submittedName>
</protein>
<organism evidence="2 3">
    <name type="scientific">Paracidovorax cattleyae</name>
    <dbReference type="NCBI Taxonomy" id="80868"/>
    <lineage>
        <taxon>Bacteria</taxon>
        <taxon>Pseudomonadati</taxon>
        <taxon>Pseudomonadota</taxon>
        <taxon>Betaproteobacteria</taxon>
        <taxon>Burkholderiales</taxon>
        <taxon>Comamonadaceae</taxon>
        <taxon>Paracidovorax</taxon>
    </lineage>
</organism>
<reference evidence="3" key="1">
    <citation type="submission" date="2016-10" db="EMBL/GenBank/DDBJ databases">
        <authorList>
            <person name="Varghese N."/>
            <person name="Submissions S."/>
        </authorList>
    </citation>
    <scope>NUCLEOTIDE SEQUENCE [LARGE SCALE GENOMIC DNA]</scope>
    <source>
        <strain evidence="3">DSM 17101</strain>
    </source>
</reference>
<feature type="compositionally biased region" description="Basic residues" evidence="1">
    <location>
        <begin position="153"/>
        <end position="162"/>
    </location>
</feature>
<gene>
    <name evidence="2" type="ORF">SAMN04489708_10577</name>
</gene>
<evidence type="ECO:0000313" key="3">
    <source>
        <dbReference type="Proteomes" id="UP000199317"/>
    </source>
</evidence>
<evidence type="ECO:0000256" key="1">
    <source>
        <dbReference type="SAM" id="MobiDB-lite"/>
    </source>
</evidence>
<dbReference type="EMBL" id="FNJL01000005">
    <property type="protein sequence ID" value="SDO93976.1"/>
    <property type="molecule type" value="Genomic_DNA"/>
</dbReference>
<proteinExistence type="predicted"/>